<reference evidence="3 4" key="1">
    <citation type="submission" date="2017-03" db="EMBL/GenBank/DDBJ databases">
        <title>Genome of the blue death feigning beetle - Asbolus verrucosus.</title>
        <authorList>
            <person name="Rider S.D."/>
        </authorList>
    </citation>
    <scope>NUCLEOTIDE SEQUENCE [LARGE SCALE GENOMIC DNA]</scope>
    <source>
        <strain evidence="3">Butters</strain>
        <tissue evidence="3">Head and leg muscle</tissue>
    </source>
</reference>
<dbReference type="PANTHER" id="PTHR11559">
    <property type="entry name" value="CARBOXYLESTERASE"/>
    <property type="match status" value="1"/>
</dbReference>
<proteinExistence type="predicted"/>
<accession>A0A482VUN3</accession>
<name>A0A482VUN3_ASBVE</name>
<feature type="domain" description="Carboxylesterase type B" evidence="2">
    <location>
        <begin position="85"/>
        <end position="239"/>
    </location>
</feature>
<sequence length="239" mass="27170">PPVPTEKWSGVYNATADGPVCPQPTNDPVSEDCLMLNVYTTKLPAGGNNPKRPEFGIDPILIWKPVIEEDFGQERFLHDHPVRLIENGMSNATLLKKLNDNFEKYAPISFLYERGTEKSKQVSRAVRKFYFGDEPLSNASLKGLAKLYADTIGFQVDRAVELLSEKCSKPVYYYEFTYQGRYSHNYLPGTTTPLGVVHHDDLIYSFYISPLFPFFNESYPEAEMVETLTSIWTNFARTG</sequence>
<keyword evidence="1" id="KW-0325">Glycoprotein</keyword>
<dbReference type="Pfam" id="PF00135">
    <property type="entry name" value="COesterase"/>
    <property type="match status" value="2"/>
</dbReference>
<dbReference type="InterPro" id="IPR050309">
    <property type="entry name" value="Type-B_Carboxylest/Lipase"/>
</dbReference>
<dbReference type="SUPFAM" id="SSF53474">
    <property type="entry name" value="alpha/beta-Hydrolases"/>
    <property type="match status" value="2"/>
</dbReference>
<dbReference type="OrthoDB" id="19653at2759"/>
<dbReference type="EMBL" id="QDEB01065033">
    <property type="protein sequence ID" value="RZC36118.1"/>
    <property type="molecule type" value="Genomic_DNA"/>
</dbReference>
<feature type="domain" description="Carboxylesterase type B" evidence="2">
    <location>
        <begin position="1"/>
        <end position="47"/>
    </location>
</feature>
<keyword evidence="4" id="KW-1185">Reference proteome</keyword>
<feature type="non-terminal residue" evidence="3">
    <location>
        <position position="1"/>
    </location>
</feature>
<dbReference type="AlphaFoldDB" id="A0A482VUN3"/>
<gene>
    <name evidence="3" type="ORF">BDFB_011716</name>
</gene>
<dbReference type="InterPro" id="IPR002018">
    <property type="entry name" value="CarbesteraseB"/>
</dbReference>
<dbReference type="Proteomes" id="UP000292052">
    <property type="component" value="Unassembled WGS sequence"/>
</dbReference>
<organism evidence="3 4">
    <name type="scientific">Asbolus verrucosus</name>
    <name type="common">Desert ironclad beetle</name>
    <dbReference type="NCBI Taxonomy" id="1661398"/>
    <lineage>
        <taxon>Eukaryota</taxon>
        <taxon>Metazoa</taxon>
        <taxon>Ecdysozoa</taxon>
        <taxon>Arthropoda</taxon>
        <taxon>Hexapoda</taxon>
        <taxon>Insecta</taxon>
        <taxon>Pterygota</taxon>
        <taxon>Neoptera</taxon>
        <taxon>Endopterygota</taxon>
        <taxon>Coleoptera</taxon>
        <taxon>Polyphaga</taxon>
        <taxon>Cucujiformia</taxon>
        <taxon>Tenebrionidae</taxon>
        <taxon>Pimeliinae</taxon>
        <taxon>Asbolus</taxon>
    </lineage>
</organism>
<evidence type="ECO:0000313" key="4">
    <source>
        <dbReference type="Proteomes" id="UP000292052"/>
    </source>
</evidence>
<dbReference type="InterPro" id="IPR029058">
    <property type="entry name" value="AB_hydrolase_fold"/>
</dbReference>
<evidence type="ECO:0000256" key="1">
    <source>
        <dbReference type="ARBA" id="ARBA00023180"/>
    </source>
</evidence>
<comment type="caution">
    <text evidence="3">The sequence shown here is derived from an EMBL/GenBank/DDBJ whole genome shotgun (WGS) entry which is preliminary data.</text>
</comment>
<evidence type="ECO:0000313" key="3">
    <source>
        <dbReference type="EMBL" id="RZC36118.1"/>
    </source>
</evidence>
<protein>
    <submittedName>
        <fullName evidence="3">COesterase domain containing protein</fullName>
    </submittedName>
</protein>
<dbReference type="STRING" id="1661398.A0A482VUN3"/>
<dbReference type="Gene3D" id="3.40.50.1820">
    <property type="entry name" value="alpha/beta hydrolase"/>
    <property type="match status" value="2"/>
</dbReference>
<evidence type="ECO:0000259" key="2">
    <source>
        <dbReference type="Pfam" id="PF00135"/>
    </source>
</evidence>